<keyword evidence="8" id="KW-0520">NAD</keyword>
<comment type="cofactor">
    <cofactor evidence="1">
        <name>NAD(+)</name>
        <dbReference type="ChEBI" id="CHEBI:57540"/>
    </cofactor>
</comment>
<dbReference type="Pfam" id="PF24621">
    <property type="entry name" value="DHQS_C"/>
    <property type="match status" value="1"/>
</dbReference>
<dbReference type="AlphaFoldDB" id="A0A2D1U1C2"/>
<dbReference type="GO" id="GO:0009423">
    <property type="term" value="P:chorismate biosynthetic process"/>
    <property type="evidence" value="ECO:0007669"/>
    <property type="project" value="UniProtKB-UniRule"/>
</dbReference>
<keyword evidence="9" id="KW-0456">Lyase</keyword>
<dbReference type="GO" id="GO:0005737">
    <property type="term" value="C:cytoplasm"/>
    <property type="evidence" value="ECO:0007669"/>
    <property type="project" value="InterPro"/>
</dbReference>
<accession>A0A2D1U1C2</accession>
<name>A0A2D1U1C2_9SPHI</name>
<dbReference type="GO" id="GO:0003856">
    <property type="term" value="F:3-dehydroquinate synthase activity"/>
    <property type="evidence" value="ECO:0007669"/>
    <property type="project" value="UniProtKB-UniRule"/>
</dbReference>
<evidence type="ECO:0000256" key="11">
    <source>
        <dbReference type="NCBIfam" id="TIGR01357"/>
    </source>
</evidence>
<dbReference type="EMBL" id="CP024091">
    <property type="protein sequence ID" value="ATP55389.1"/>
    <property type="molecule type" value="Genomic_DNA"/>
</dbReference>
<evidence type="ECO:0000256" key="10">
    <source>
        <dbReference type="ARBA" id="ARBA00023285"/>
    </source>
</evidence>
<evidence type="ECO:0000259" key="12">
    <source>
        <dbReference type="Pfam" id="PF01761"/>
    </source>
</evidence>
<dbReference type="RefSeq" id="WP_099437341.1">
    <property type="nucleotide sequence ID" value="NZ_CP024091.1"/>
</dbReference>
<dbReference type="Pfam" id="PF01761">
    <property type="entry name" value="DHQ_synthase"/>
    <property type="match status" value="1"/>
</dbReference>
<dbReference type="PANTHER" id="PTHR43622:SF1">
    <property type="entry name" value="3-DEHYDROQUINATE SYNTHASE"/>
    <property type="match status" value="1"/>
</dbReference>
<evidence type="ECO:0000256" key="5">
    <source>
        <dbReference type="ARBA" id="ARBA00022723"/>
    </source>
</evidence>
<keyword evidence="15" id="KW-1185">Reference proteome</keyword>
<dbReference type="KEGG" id="pgs:CPT03_02365"/>
<evidence type="ECO:0000313" key="15">
    <source>
        <dbReference type="Proteomes" id="UP000223749"/>
    </source>
</evidence>
<comment type="cofactor">
    <cofactor evidence="2">
        <name>Co(2+)</name>
        <dbReference type="ChEBI" id="CHEBI:48828"/>
    </cofactor>
</comment>
<gene>
    <name evidence="14" type="primary">aroB</name>
    <name evidence="14" type="ORF">CPT03_02365</name>
</gene>
<dbReference type="CDD" id="cd08195">
    <property type="entry name" value="DHQS"/>
    <property type="match status" value="1"/>
</dbReference>
<keyword evidence="7" id="KW-0862">Zinc</keyword>
<dbReference type="InterPro" id="IPR056179">
    <property type="entry name" value="DHQS_C"/>
</dbReference>
<evidence type="ECO:0000256" key="8">
    <source>
        <dbReference type="ARBA" id="ARBA00023027"/>
    </source>
</evidence>
<dbReference type="Gene3D" id="1.20.1090.10">
    <property type="entry name" value="Dehydroquinate synthase-like - alpha domain"/>
    <property type="match status" value="1"/>
</dbReference>
<dbReference type="InterPro" id="IPR030960">
    <property type="entry name" value="DHQS/DOIS_N"/>
</dbReference>
<evidence type="ECO:0000256" key="1">
    <source>
        <dbReference type="ARBA" id="ARBA00001911"/>
    </source>
</evidence>
<dbReference type="SUPFAM" id="SSF56796">
    <property type="entry name" value="Dehydroquinate synthase-like"/>
    <property type="match status" value="1"/>
</dbReference>
<dbReference type="PANTHER" id="PTHR43622">
    <property type="entry name" value="3-DEHYDROQUINATE SYNTHASE"/>
    <property type="match status" value="1"/>
</dbReference>
<evidence type="ECO:0000259" key="13">
    <source>
        <dbReference type="Pfam" id="PF24621"/>
    </source>
</evidence>
<proteinExistence type="predicted"/>
<dbReference type="InterPro" id="IPR030963">
    <property type="entry name" value="DHQ_synth_fam"/>
</dbReference>
<evidence type="ECO:0000256" key="3">
    <source>
        <dbReference type="ARBA" id="ARBA00001947"/>
    </source>
</evidence>
<keyword evidence="10" id="KW-0170">Cobalt</keyword>
<dbReference type="NCBIfam" id="TIGR01357">
    <property type="entry name" value="aroB"/>
    <property type="match status" value="1"/>
</dbReference>
<organism evidence="14 15">
    <name type="scientific">Pedobacter ginsengisoli</name>
    <dbReference type="NCBI Taxonomy" id="363852"/>
    <lineage>
        <taxon>Bacteria</taxon>
        <taxon>Pseudomonadati</taxon>
        <taxon>Bacteroidota</taxon>
        <taxon>Sphingobacteriia</taxon>
        <taxon>Sphingobacteriales</taxon>
        <taxon>Sphingobacteriaceae</taxon>
        <taxon>Pedobacter</taxon>
    </lineage>
</organism>
<protein>
    <recommendedName>
        <fullName evidence="11">3-dehydroquinate synthase</fullName>
        <ecNumber evidence="11">4.2.3.4</ecNumber>
    </recommendedName>
</protein>
<dbReference type="Gene3D" id="3.40.50.1970">
    <property type="match status" value="1"/>
</dbReference>
<evidence type="ECO:0000256" key="7">
    <source>
        <dbReference type="ARBA" id="ARBA00022833"/>
    </source>
</evidence>
<comment type="cofactor">
    <cofactor evidence="3">
        <name>Zn(2+)</name>
        <dbReference type="ChEBI" id="CHEBI:29105"/>
    </cofactor>
</comment>
<sequence length="359" mass="40054">MNKLDSAGHTIHFEANLAPLAEILESNKYSKIFVFVDRNTSELCLPQFQEMLGDFTGFDLIETDPGEENKSIDFCIGIWKTLLDFGADRKCLMINLGGGVITDMGGFVASTYKRGIDFINIPTTLLSQVDASVGGKTGIDVDNVKNMVGTFTLPQAVFIETSFLNTLPKRELLSGFAEMIKHGLIVDKDYYTELQGVDYEKIEAKAIYRSVEIKNDVVTEDPHEKGLRKILNYGHTIGHAIETYSLINDNAPLTHGEAIAIGMICEAFLSAKNNTLSNEELDNISSYILKLYPKYHIKEKSFDQLLEFMQSDKKNENGEIMFSLLSRIGACDFNCRVSKTDILDSFAYLNNLTSKAKNA</sequence>
<evidence type="ECO:0000256" key="4">
    <source>
        <dbReference type="ARBA" id="ARBA00003485"/>
    </source>
</evidence>
<dbReference type="GO" id="GO:0009073">
    <property type="term" value="P:aromatic amino acid family biosynthetic process"/>
    <property type="evidence" value="ECO:0007669"/>
    <property type="project" value="InterPro"/>
</dbReference>
<evidence type="ECO:0000313" key="14">
    <source>
        <dbReference type="EMBL" id="ATP55389.1"/>
    </source>
</evidence>
<keyword evidence="6" id="KW-0547">Nucleotide-binding</keyword>
<comment type="function">
    <text evidence="4">Catalyzes the conversion of 3-deoxy-D-arabino-heptulosonate 7-phosphate (DAHP) to dehydroquinate (DHQ).</text>
</comment>
<dbReference type="GO" id="GO:0000166">
    <property type="term" value="F:nucleotide binding"/>
    <property type="evidence" value="ECO:0007669"/>
    <property type="project" value="UniProtKB-KW"/>
</dbReference>
<keyword evidence="5" id="KW-0479">Metal-binding</keyword>
<reference evidence="14 15" key="1">
    <citation type="submission" date="2017-10" db="EMBL/GenBank/DDBJ databases">
        <title>Whole genome of Pedobacter ginsengisoli T01R-27 isolated from tomato rhizosphere.</title>
        <authorList>
            <person name="Weon H.-Y."/>
            <person name="Lee S.A."/>
            <person name="Sang M.K."/>
            <person name="Song J."/>
        </authorList>
    </citation>
    <scope>NUCLEOTIDE SEQUENCE [LARGE SCALE GENOMIC DNA]</scope>
    <source>
        <strain evidence="14 15">T01R-27</strain>
    </source>
</reference>
<evidence type="ECO:0000256" key="2">
    <source>
        <dbReference type="ARBA" id="ARBA00001941"/>
    </source>
</evidence>
<dbReference type="PIRSF" id="PIRSF001455">
    <property type="entry name" value="DHQ_synth"/>
    <property type="match status" value="1"/>
</dbReference>
<dbReference type="InterPro" id="IPR016037">
    <property type="entry name" value="DHQ_synth_AroB"/>
</dbReference>
<feature type="domain" description="3-dehydroquinate synthase C-terminal" evidence="13">
    <location>
        <begin position="175"/>
        <end position="315"/>
    </location>
</feature>
<dbReference type="GO" id="GO:0046872">
    <property type="term" value="F:metal ion binding"/>
    <property type="evidence" value="ECO:0007669"/>
    <property type="project" value="UniProtKB-KW"/>
</dbReference>
<dbReference type="Proteomes" id="UP000223749">
    <property type="component" value="Chromosome"/>
</dbReference>
<dbReference type="OrthoDB" id="9806583at2"/>
<dbReference type="EC" id="4.2.3.4" evidence="11"/>
<dbReference type="FunFam" id="3.40.50.1970:FF:000007">
    <property type="entry name" value="Pentafunctional AROM polypeptide"/>
    <property type="match status" value="1"/>
</dbReference>
<evidence type="ECO:0000256" key="6">
    <source>
        <dbReference type="ARBA" id="ARBA00022741"/>
    </source>
</evidence>
<dbReference type="InterPro" id="IPR050071">
    <property type="entry name" value="Dehydroquinate_synthase"/>
</dbReference>
<evidence type="ECO:0000256" key="9">
    <source>
        <dbReference type="ARBA" id="ARBA00023239"/>
    </source>
</evidence>
<feature type="domain" description="3-dehydroquinate synthase N-terminal" evidence="12">
    <location>
        <begin position="63"/>
        <end position="172"/>
    </location>
</feature>